<feature type="region of interest" description="Disordered" evidence="7">
    <location>
        <begin position="259"/>
        <end position="283"/>
    </location>
</feature>
<evidence type="ECO:0000256" key="1">
    <source>
        <dbReference type="ARBA" id="ARBA00008894"/>
    </source>
</evidence>
<comment type="caution">
    <text evidence="12">The sequence shown here is derived from an EMBL/GenBank/DDBJ whole genome shotgun (WGS) entry which is preliminary data.</text>
</comment>
<dbReference type="Gene3D" id="3.80.10.10">
    <property type="entry name" value="Ribonuclease Inhibitor"/>
    <property type="match status" value="1"/>
</dbReference>
<feature type="domain" description="Disease resistance N-terminal" evidence="9">
    <location>
        <begin position="11"/>
        <end position="97"/>
    </location>
</feature>
<dbReference type="Pfam" id="PF23559">
    <property type="entry name" value="WHD_DRP"/>
    <property type="match status" value="1"/>
</dbReference>
<dbReference type="OrthoDB" id="6161812at2759"/>
<dbReference type="Gene3D" id="1.10.8.430">
    <property type="entry name" value="Helical domain of apoptotic protease-activating factors"/>
    <property type="match status" value="1"/>
</dbReference>
<dbReference type="Pfam" id="PF23598">
    <property type="entry name" value="LRR_14"/>
    <property type="match status" value="1"/>
</dbReference>
<dbReference type="PANTHER" id="PTHR23155:SF934">
    <property type="entry name" value="OS11G0604900 PROTEIN"/>
    <property type="match status" value="1"/>
</dbReference>
<protein>
    <submittedName>
        <fullName evidence="12">Uncharacterized protein</fullName>
    </submittedName>
</protein>
<dbReference type="InterPro" id="IPR058922">
    <property type="entry name" value="WHD_DRP"/>
</dbReference>
<keyword evidence="4" id="KW-0547">Nucleotide-binding</keyword>
<dbReference type="CDD" id="cd14798">
    <property type="entry name" value="RX-CC_like"/>
    <property type="match status" value="1"/>
</dbReference>
<dbReference type="SUPFAM" id="SSF52058">
    <property type="entry name" value="L domain-like"/>
    <property type="match status" value="1"/>
</dbReference>
<organism evidence="12 13">
    <name type="scientific">Miscanthus lutarioriparius</name>
    <dbReference type="NCBI Taxonomy" id="422564"/>
    <lineage>
        <taxon>Eukaryota</taxon>
        <taxon>Viridiplantae</taxon>
        <taxon>Streptophyta</taxon>
        <taxon>Embryophyta</taxon>
        <taxon>Tracheophyta</taxon>
        <taxon>Spermatophyta</taxon>
        <taxon>Magnoliopsida</taxon>
        <taxon>Liliopsida</taxon>
        <taxon>Poales</taxon>
        <taxon>Poaceae</taxon>
        <taxon>PACMAD clade</taxon>
        <taxon>Panicoideae</taxon>
        <taxon>Andropogonodae</taxon>
        <taxon>Andropogoneae</taxon>
        <taxon>Saccharinae</taxon>
        <taxon>Miscanthus</taxon>
    </lineage>
</organism>
<keyword evidence="2" id="KW-0433">Leucine-rich repeat</keyword>
<dbReference type="Gene3D" id="1.10.10.10">
    <property type="entry name" value="Winged helix-like DNA-binding domain superfamily/Winged helix DNA-binding domain"/>
    <property type="match status" value="1"/>
</dbReference>
<evidence type="ECO:0000259" key="10">
    <source>
        <dbReference type="Pfam" id="PF23559"/>
    </source>
</evidence>
<sequence>MELAVGASESAMRSLIGKLGSLLAQEYTLISSVRSEIQYMNNELASMYAFLRKLGRAAAAGATHNEQTKDWIEQVRDVAYDIEDCVDDFAHRLGRQPRGEGLLVTLRQAWYTMNTLWARRGIASKIKDLKNRSHEVGERRTRYGVKDPNDDPRPIQGNKQGGPVRQYATDHLQPFAPQLIGIMEPVGQEDAIAERGRWLIESESDMKILAIVGFGGLGKTTMALALQRRFGEKFDSRAWVQASQKLNLESLLRGILEQVMPQQDPERRGGTGTSEGRSDGIERWGEKQLKDKLKAQLEHKSYFLFIDDVWSVPSWKKIWESLPRNQKGSSIVVTTRFKSVANACCHHQEHICMLEPLPHVASKQLFFETVTDPKPEEFQETKDEIVKKCGGLPLATVAVAGLLARRDLTEKSHWETVKDSLNSDLDKNHSPEGVTQILNLCYNDLPADLKNCLLYLSIFPKGCSINRKRLIRRWMSEGFIAEKDGKTVEEVAEDSFSELIGRNIVRAVEHSTNGKVKACQVHDMILEYIVSKSGEENFITVIGGHWLTATPSNKVRRLSLHNSNPDDIKEKIENMMFLSHVRSLTVFENLHHLPSYSFKSVILQVLDLEGCKNLNTNQLKKIFKMFQLKYLSLRNMYIKKLPSEIGKLQYLETLDVRETNVTELPSSIGCLQKMVHLLGGNKSTRLSLRFTEEIAKMTALQTLSGIEINRGSTPELGSMHSLTRLKKLSIYNLRGFHTINELLPAIEHLTGYSLKSLAIDDGFTGFLDSMDDLSTPPKYILSLDLSGKLLRVPRWIKELETLEKLTLLLTSLQTDGLQVLSQLSKLFSLTFSINAKGNDSSVVEILQKNKMHSGGKIFVPAGGFVSCKQLRLSAPVIPLMSFLEGSMPELQRLELQFRLCEGAYGLENLASLQQVYLRVSKQASDATKEKVSNVRSSVSMHRKKPTIVVDEYYE</sequence>
<accession>A0A811Q4P4</accession>
<dbReference type="InterPro" id="IPR038005">
    <property type="entry name" value="RX-like_CC"/>
</dbReference>
<dbReference type="FunFam" id="1.10.10.10:FF:000322">
    <property type="entry name" value="Probable disease resistance protein At1g63360"/>
    <property type="match status" value="1"/>
</dbReference>
<evidence type="ECO:0000259" key="9">
    <source>
        <dbReference type="Pfam" id="PF18052"/>
    </source>
</evidence>
<name>A0A811Q4P4_9POAL</name>
<dbReference type="Gene3D" id="3.40.50.300">
    <property type="entry name" value="P-loop containing nucleotide triphosphate hydrolases"/>
    <property type="match status" value="1"/>
</dbReference>
<dbReference type="InterPro" id="IPR027417">
    <property type="entry name" value="P-loop_NTPase"/>
</dbReference>
<dbReference type="SUPFAM" id="SSF52540">
    <property type="entry name" value="P-loop containing nucleoside triphosphate hydrolases"/>
    <property type="match status" value="1"/>
</dbReference>
<feature type="domain" description="NB-ARC" evidence="8">
    <location>
        <begin position="197"/>
        <end position="354"/>
    </location>
</feature>
<proteinExistence type="inferred from homology"/>
<keyword evidence="5" id="KW-0611">Plant defense</keyword>
<dbReference type="AlphaFoldDB" id="A0A811Q4P4"/>
<evidence type="ECO:0000256" key="2">
    <source>
        <dbReference type="ARBA" id="ARBA00022614"/>
    </source>
</evidence>
<dbReference type="PANTHER" id="PTHR23155">
    <property type="entry name" value="DISEASE RESISTANCE PROTEIN RP"/>
    <property type="match status" value="1"/>
</dbReference>
<dbReference type="Pfam" id="PF18052">
    <property type="entry name" value="Rx_N"/>
    <property type="match status" value="1"/>
</dbReference>
<dbReference type="Proteomes" id="UP000604825">
    <property type="component" value="Unassembled WGS sequence"/>
</dbReference>
<dbReference type="InterPro" id="IPR041118">
    <property type="entry name" value="Rx_N"/>
</dbReference>
<evidence type="ECO:0000313" key="12">
    <source>
        <dbReference type="EMBL" id="CAD6253195.1"/>
    </source>
</evidence>
<comment type="similarity">
    <text evidence="1">Belongs to the disease resistance NB-LRR family.</text>
</comment>
<dbReference type="PRINTS" id="PR00364">
    <property type="entry name" value="DISEASERSIST"/>
</dbReference>
<evidence type="ECO:0000313" key="13">
    <source>
        <dbReference type="Proteomes" id="UP000604825"/>
    </source>
</evidence>
<keyword evidence="6" id="KW-0175">Coiled coil</keyword>
<keyword evidence="3" id="KW-0677">Repeat</keyword>
<feature type="domain" description="Disease resistance R13L4/SHOC-2-like LRR" evidence="11">
    <location>
        <begin position="580"/>
        <end position="947"/>
    </location>
</feature>
<evidence type="ECO:0000256" key="3">
    <source>
        <dbReference type="ARBA" id="ARBA00022737"/>
    </source>
</evidence>
<reference evidence="12" key="1">
    <citation type="submission" date="2020-10" db="EMBL/GenBank/DDBJ databases">
        <authorList>
            <person name="Han B."/>
            <person name="Lu T."/>
            <person name="Zhao Q."/>
            <person name="Huang X."/>
            <person name="Zhao Y."/>
        </authorList>
    </citation>
    <scope>NUCLEOTIDE SEQUENCE</scope>
</reference>
<evidence type="ECO:0000256" key="7">
    <source>
        <dbReference type="SAM" id="MobiDB-lite"/>
    </source>
</evidence>
<gene>
    <name evidence="12" type="ORF">NCGR_LOCUS36830</name>
</gene>
<dbReference type="GO" id="GO:0002758">
    <property type="term" value="P:innate immune response-activating signaling pathway"/>
    <property type="evidence" value="ECO:0007669"/>
    <property type="project" value="UniProtKB-ARBA"/>
</dbReference>
<dbReference type="Gene3D" id="1.20.5.4130">
    <property type="match status" value="1"/>
</dbReference>
<evidence type="ECO:0000259" key="8">
    <source>
        <dbReference type="Pfam" id="PF00931"/>
    </source>
</evidence>
<keyword evidence="13" id="KW-1185">Reference proteome</keyword>
<dbReference type="GO" id="GO:0042742">
    <property type="term" value="P:defense response to bacterium"/>
    <property type="evidence" value="ECO:0007669"/>
    <property type="project" value="UniProtKB-ARBA"/>
</dbReference>
<dbReference type="GO" id="GO:0009626">
    <property type="term" value="P:plant-type hypersensitive response"/>
    <property type="evidence" value="ECO:0007669"/>
    <property type="project" value="UniProtKB-ARBA"/>
</dbReference>
<evidence type="ECO:0000256" key="4">
    <source>
        <dbReference type="ARBA" id="ARBA00022741"/>
    </source>
</evidence>
<feature type="region of interest" description="Disordered" evidence="7">
    <location>
        <begin position="137"/>
        <end position="161"/>
    </location>
</feature>
<evidence type="ECO:0000259" key="11">
    <source>
        <dbReference type="Pfam" id="PF23598"/>
    </source>
</evidence>
<evidence type="ECO:0000256" key="6">
    <source>
        <dbReference type="ARBA" id="ARBA00023054"/>
    </source>
</evidence>
<dbReference type="EMBL" id="CAJGYO010000009">
    <property type="protein sequence ID" value="CAD6253195.1"/>
    <property type="molecule type" value="Genomic_DNA"/>
</dbReference>
<dbReference type="InterPro" id="IPR055414">
    <property type="entry name" value="LRR_R13L4/SHOC2-like"/>
</dbReference>
<dbReference type="GO" id="GO:0043531">
    <property type="term" value="F:ADP binding"/>
    <property type="evidence" value="ECO:0007669"/>
    <property type="project" value="InterPro"/>
</dbReference>
<dbReference type="Pfam" id="PF00931">
    <property type="entry name" value="NB-ARC"/>
    <property type="match status" value="1"/>
</dbReference>
<dbReference type="InterPro" id="IPR044974">
    <property type="entry name" value="Disease_R_plants"/>
</dbReference>
<dbReference type="InterPro" id="IPR032675">
    <property type="entry name" value="LRR_dom_sf"/>
</dbReference>
<dbReference type="InterPro" id="IPR036388">
    <property type="entry name" value="WH-like_DNA-bd_sf"/>
</dbReference>
<dbReference type="InterPro" id="IPR002182">
    <property type="entry name" value="NB-ARC"/>
</dbReference>
<evidence type="ECO:0000256" key="5">
    <source>
        <dbReference type="ARBA" id="ARBA00022821"/>
    </source>
</evidence>
<dbReference type="InterPro" id="IPR042197">
    <property type="entry name" value="Apaf_helical"/>
</dbReference>
<feature type="compositionally biased region" description="Basic and acidic residues" evidence="7">
    <location>
        <begin position="137"/>
        <end position="153"/>
    </location>
</feature>
<feature type="domain" description="Disease resistance protein winged helix" evidence="10">
    <location>
        <begin position="458"/>
        <end position="527"/>
    </location>
</feature>